<name>A0A9W3DB82_RAPSA</name>
<protein>
    <submittedName>
        <fullName evidence="2">Uncharacterized protein LOC130509339</fullName>
    </submittedName>
</protein>
<proteinExistence type="predicted"/>
<organism evidence="1 2">
    <name type="scientific">Raphanus sativus</name>
    <name type="common">Radish</name>
    <name type="synonym">Raphanus raphanistrum var. sativus</name>
    <dbReference type="NCBI Taxonomy" id="3726"/>
    <lineage>
        <taxon>Eukaryota</taxon>
        <taxon>Viridiplantae</taxon>
        <taxon>Streptophyta</taxon>
        <taxon>Embryophyta</taxon>
        <taxon>Tracheophyta</taxon>
        <taxon>Spermatophyta</taxon>
        <taxon>Magnoliopsida</taxon>
        <taxon>eudicotyledons</taxon>
        <taxon>Gunneridae</taxon>
        <taxon>Pentapetalae</taxon>
        <taxon>rosids</taxon>
        <taxon>malvids</taxon>
        <taxon>Brassicales</taxon>
        <taxon>Brassicaceae</taxon>
        <taxon>Brassiceae</taxon>
        <taxon>Raphanus</taxon>
    </lineage>
</organism>
<accession>A0A9W3DB82</accession>
<reference evidence="1" key="1">
    <citation type="journal article" date="2019" name="Database">
        <title>The radish genome database (RadishGD): an integrated information resource for radish genomics.</title>
        <authorList>
            <person name="Yu H.J."/>
            <person name="Baek S."/>
            <person name="Lee Y.J."/>
            <person name="Cho A."/>
            <person name="Mun J.H."/>
        </authorList>
    </citation>
    <scope>NUCLEOTIDE SEQUENCE [LARGE SCALE GENOMIC DNA]</scope>
    <source>
        <strain evidence="1">cv. WK10039</strain>
    </source>
</reference>
<keyword evidence="1" id="KW-1185">Reference proteome</keyword>
<dbReference type="AlphaFoldDB" id="A0A9W3DB82"/>
<evidence type="ECO:0000313" key="1">
    <source>
        <dbReference type="Proteomes" id="UP000504610"/>
    </source>
</evidence>
<dbReference type="GeneID" id="130509339"/>
<sequence length="124" mass="14427">MDDLYGNVQQHNSFHAARNLDQRSKTDCSAKSYFNQAVAASPDYCSRSSFMYVLASTHILQASHVQFFRDVEEEADGEEVKEERQKEVIVPQPSRMNFFTGRFLIRPCLRLWSRHLQPVVLFIL</sequence>
<dbReference type="Proteomes" id="UP000504610">
    <property type="component" value="Chromosome 3"/>
</dbReference>
<gene>
    <name evidence="2" type="primary">LOC130509339</name>
</gene>
<dbReference type="RefSeq" id="XP_056861165.1">
    <property type="nucleotide sequence ID" value="XM_057005185.1"/>
</dbReference>
<reference evidence="2" key="2">
    <citation type="submission" date="2025-08" db="UniProtKB">
        <authorList>
            <consortium name="RefSeq"/>
        </authorList>
    </citation>
    <scope>IDENTIFICATION</scope>
    <source>
        <tissue evidence="2">Leaf</tissue>
    </source>
</reference>
<dbReference type="KEGG" id="rsz:130509339"/>
<evidence type="ECO:0000313" key="2">
    <source>
        <dbReference type="RefSeq" id="XP_056861165.1"/>
    </source>
</evidence>